<dbReference type="PANTHER" id="PTHR32294:SF0">
    <property type="entry name" value="DNA POLYMERASE III SUBUNIT ALPHA"/>
    <property type="match status" value="1"/>
</dbReference>
<dbReference type="Pfam" id="PF14579">
    <property type="entry name" value="HHH_6"/>
    <property type="match status" value="1"/>
</dbReference>
<sequence length="420" mass="46097">IQHGVPEKTAVKIWDDMAQFAEYGFNKSHSAAYALIAYRTAYLKAHHPREFMAALLTCDRDNADKVIKDIAECRDMGIPVLPPDVNASDKDFTVEGASIRFGLVAVKNVGEAMVDAILAGRLAGGPFRSLEDFCRRVEHRHLNRRAAESLVKACALDGLGIGRAQATAALDGALEAGVREQRTTAMGQTSLFSPEEAPAFSAPLPEVAEWPARQRLAFEKEVLGFYVSGHPLNDHQEVIRRLANMDSRRLAELEGVHRVRMAGLIRSSKIRTTRAGRRMANFVLEDREGTAEMTMFPDVFEAYFSLLETEEPVLVEGMAEASEEGVQVMVRSVEPLAQAQLGRTQRMILHLGAAGRAHGRLAAVREVLARHPGEVPVLFALQFPEREVLVQAGRDFVVSPSDSLSAELGELVGAEAVFFE</sequence>
<dbReference type="GO" id="GO:0006260">
    <property type="term" value="P:DNA replication"/>
    <property type="evidence" value="ECO:0007669"/>
    <property type="project" value="InterPro"/>
</dbReference>
<keyword evidence="3" id="KW-0548">Nucleotidyltransferase</keyword>
<dbReference type="InterPro" id="IPR004365">
    <property type="entry name" value="NA-bd_OB_tRNA"/>
</dbReference>
<dbReference type="GO" id="GO:0003676">
    <property type="term" value="F:nucleic acid binding"/>
    <property type="evidence" value="ECO:0007669"/>
    <property type="project" value="InterPro"/>
</dbReference>
<organism evidence="3 4">
    <name type="scientific">Tectimicrobiota bacterium</name>
    <dbReference type="NCBI Taxonomy" id="2528274"/>
    <lineage>
        <taxon>Bacteria</taxon>
        <taxon>Pseudomonadati</taxon>
        <taxon>Nitrospinota/Tectimicrobiota group</taxon>
        <taxon>Candidatus Tectimicrobiota</taxon>
    </lineage>
</organism>
<feature type="domain" description="OB" evidence="1">
    <location>
        <begin position="259"/>
        <end position="336"/>
    </location>
</feature>
<dbReference type="GO" id="GO:0003887">
    <property type="term" value="F:DNA-directed DNA polymerase activity"/>
    <property type="evidence" value="ECO:0007669"/>
    <property type="project" value="UniProtKB-EC"/>
</dbReference>
<dbReference type="EMBL" id="JACQRX010000378">
    <property type="protein sequence ID" value="MBI4252516.1"/>
    <property type="molecule type" value="Genomic_DNA"/>
</dbReference>
<evidence type="ECO:0000313" key="4">
    <source>
        <dbReference type="Proteomes" id="UP000752292"/>
    </source>
</evidence>
<evidence type="ECO:0000313" key="3">
    <source>
        <dbReference type="EMBL" id="MBI4252516.1"/>
    </source>
</evidence>
<comment type="caution">
    <text evidence="3">The sequence shown here is derived from an EMBL/GenBank/DDBJ whole genome shotgun (WGS) entry which is preliminary data.</text>
</comment>
<proteinExistence type="predicted"/>
<feature type="domain" description="DNA polymerase helix-hairpin-helix motif" evidence="2">
    <location>
        <begin position="77"/>
        <end position="166"/>
    </location>
</feature>
<accession>A0A933E8S7</accession>
<evidence type="ECO:0000259" key="1">
    <source>
        <dbReference type="Pfam" id="PF01336"/>
    </source>
</evidence>
<protein>
    <submittedName>
        <fullName evidence="3">DNA polymerase III subunit alpha</fullName>
        <ecNumber evidence="3">2.7.7.7</ecNumber>
    </submittedName>
</protein>
<gene>
    <name evidence="3" type="primary">dnaE</name>
    <name evidence="3" type="ORF">HY618_08660</name>
</gene>
<dbReference type="InterPro" id="IPR004805">
    <property type="entry name" value="DnaE2/DnaE/PolC"/>
</dbReference>
<evidence type="ECO:0000259" key="2">
    <source>
        <dbReference type="Pfam" id="PF14579"/>
    </source>
</evidence>
<name>A0A933E8S7_UNCTE</name>
<dbReference type="Proteomes" id="UP000752292">
    <property type="component" value="Unassembled WGS sequence"/>
</dbReference>
<keyword evidence="3" id="KW-0808">Transferase</keyword>
<dbReference type="Gene3D" id="1.10.150.870">
    <property type="match status" value="1"/>
</dbReference>
<dbReference type="PANTHER" id="PTHR32294">
    <property type="entry name" value="DNA POLYMERASE III SUBUNIT ALPHA"/>
    <property type="match status" value="1"/>
</dbReference>
<reference evidence="3" key="1">
    <citation type="submission" date="2020-07" db="EMBL/GenBank/DDBJ databases">
        <title>Huge and variable diversity of episymbiotic CPR bacteria and DPANN archaea in groundwater ecosystems.</title>
        <authorList>
            <person name="He C.Y."/>
            <person name="Keren R."/>
            <person name="Whittaker M."/>
            <person name="Farag I.F."/>
            <person name="Doudna J."/>
            <person name="Cate J.H.D."/>
            <person name="Banfield J.F."/>
        </authorList>
    </citation>
    <scope>NUCLEOTIDE SEQUENCE</scope>
    <source>
        <strain evidence="3">NC_groundwater_1370_Ag_S-0.2um_69_93</strain>
    </source>
</reference>
<dbReference type="CDD" id="cd04485">
    <property type="entry name" value="DnaE_OBF"/>
    <property type="match status" value="1"/>
</dbReference>
<dbReference type="InterPro" id="IPR029460">
    <property type="entry name" value="DNAPol_HHH"/>
</dbReference>
<dbReference type="EC" id="2.7.7.7" evidence="3"/>
<dbReference type="GO" id="GO:0008408">
    <property type="term" value="F:3'-5' exonuclease activity"/>
    <property type="evidence" value="ECO:0007669"/>
    <property type="project" value="InterPro"/>
</dbReference>
<dbReference type="Pfam" id="PF01336">
    <property type="entry name" value="tRNA_anti-codon"/>
    <property type="match status" value="1"/>
</dbReference>
<feature type="non-terminal residue" evidence="3">
    <location>
        <position position="1"/>
    </location>
</feature>
<dbReference type="AlphaFoldDB" id="A0A933E8S7"/>